<dbReference type="EMBL" id="JBHSQN010000002">
    <property type="protein sequence ID" value="MFC6010893.1"/>
    <property type="molecule type" value="Genomic_DNA"/>
</dbReference>
<dbReference type="RefSeq" id="WP_378601439.1">
    <property type="nucleotide sequence ID" value="NZ_JBHSQN010000002.1"/>
</dbReference>
<protein>
    <submittedName>
        <fullName evidence="1">Uncharacterized protein</fullName>
    </submittedName>
</protein>
<sequence>MTAEDDDYWVIAGKYPMPRPVTWIEATNWPPKESTTLTELLAMIRGGSDIPQMKIAVAKALHEVYGLSVSKARQITSVLDEVLFPTVPEDELECLWRSVVSPDVID</sequence>
<keyword evidence="2" id="KW-1185">Reference proteome</keyword>
<evidence type="ECO:0000313" key="2">
    <source>
        <dbReference type="Proteomes" id="UP001596223"/>
    </source>
</evidence>
<gene>
    <name evidence="1" type="ORF">ACFP3H_07510</name>
</gene>
<proteinExistence type="predicted"/>
<organism evidence="1 2">
    <name type="scientific">Nocardia lasii</name>
    <dbReference type="NCBI Taxonomy" id="1616107"/>
    <lineage>
        <taxon>Bacteria</taxon>
        <taxon>Bacillati</taxon>
        <taxon>Actinomycetota</taxon>
        <taxon>Actinomycetes</taxon>
        <taxon>Mycobacteriales</taxon>
        <taxon>Nocardiaceae</taxon>
        <taxon>Nocardia</taxon>
    </lineage>
</organism>
<accession>A0ABW1JQH2</accession>
<dbReference type="Proteomes" id="UP001596223">
    <property type="component" value="Unassembled WGS sequence"/>
</dbReference>
<comment type="caution">
    <text evidence="1">The sequence shown here is derived from an EMBL/GenBank/DDBJ whole genome shotgun (WGS) entry which is preliminary data.</text>
</comment>
<evidence type="ECO:0000313" key="1">
    <source>
        <dbReference type="EMBL" id="MFC6010893.1"/>
    </source>
</evidence>
<name>A0ABW1JQH2_9NOCA</name>
<reference evidence="2" key="1">
    <citation type="journal article" date="2019" name="Int. J. Syst. Evol. Microbiol.">
        <title>The Global Catalogue of Microorganisms (GCM) 10K type strain sequencing project: providing services to taxonomists for standard genome sequencing and annotation.</title>
        <authorList>
            <consortium name="The Broad Institute Genomics Platform"/>
            <consortium name="The Broad Institute Genome Sequencing Center for Infectious Disease"/>
            <person name="Wu L."/>
            <person name="Ma J."/>
        </authorList>
    </citation>
    <scope>NUCLEOTIDE SEQUENCE [LARGE SCALE GENOMIC DNA]</scope>
    <source>
        <strain evidence="2">CCUG 36956</strain>
    </source>
</reference>